<dbReference type="GO" id="GO:0022857">
    <property type="term" value="F:transmembrane transporter activity"/>
    <property type="evidence" value="ECO:0007669"/>
    <property type="project" value="InterPro"/>
</dbReference>
<dbReference type="EMBL" id="VIWU01000001">
    <property type="protein sequence ID" value="TWF81077.1"/>
    <property type="molecule type" value="Genomic_DNA"/>
</dbReference>
<accession>A0A561T1U8</accession>
<organism evidence="7 8">
    <name type="scientific">Pseudonocardia hierapolitana</name>
    <dbReference type="NCBI Taxonomy" id="1128676"/>
    <lineage>
        <taxon>Bacteria</taxon>
        <taxon>Bacillati</taxon>
        <taxon>Actinomycetota</taxon>
        <taxon>Actinomycetes</taxon>
        <taxon>Pseudonocardiales</taxon>
        <taxon>Pseudonocardiaceae</taxon>
        <taxon>Pseudonocardia</taxon>
    </lineage>
</organism>
<reference evidence="7 8" key="1">
    <citation type="submission" date="2019-06" db="EMBL/GenBank/DDBJ databases">
        <title>Sequencing the genomes of 1000 actinobacteria strains.</title>
        <authorList>
            <person name="Klenk H.-P."/>
        </authorList>
    </citation>
    <scope>NUCLEOTIDE SEQUENCE [LARGE SCALE GENOMIC DNA]</scope>
    <source>
        <strain evidence="7 8">DSM 45671</strain>
    </source>
</reference>
<sequence length="438" mass="45474">MNRELDATAVPAAAVPAAAGPDDAVRRTSTVTIALLMGVYVIDYIDRVMIGVALPFLGGDLGIDKTQQGLVVSAFAIAYMVFQVPGGLLADRFGARPLLVVSLVAWSVFTAATGFVGGLVALLAVRALFGVAQALFPGASFKALAERTTPQTRNRSAGLMLASNFLGAGIAPLLVAPIIVAIGWRHAFWVVALGGVVVGLLMWLCLPRPLPREVTELDGAGPDRATAAAAAQAGPGQVLRSGIVWRYAALFACFNMLNYGMITWVPSYLYEARGLSLVAAGLSSAVPLLITAVSAVVGGWLMSRWFDDRARLLVVPVLAVSAVLLVLMLMAESVTAFTVYQSLAMAFSGLATMGILGMPIRALPREMIGSGMGLVNTGGQLAGVLAPLVMGWLAEEFDFGAAFAFLVASTVAAALLALFTSSRPADLRLGAPTAEVAP</sequence>
<comment type="caution">
    <text evidence="7">The sequence shown here is derived from an EMBL/GenBank/DDBJ whole genome shotgun (WGS) entry which is preliminary data.</text>
</comment>
<dbReference type="PANTHER" id="PTHR11662">
    <property type="entry name" value="SOLUTE CARRIER FAMILY 17"/>
    <property type="match status" value="1"/>
</dbReference>
<feature type="transmembrane region" description="Helical" evidence="5">
    <location>
        <begin position="313"/>
        <end position="331"/>
    </location>
</feature>
<feature type="transmembrane region" description="Helical" evidence="5">
    <location>
        <begin position="277"/>
        <end position="301"/>
    </location>
</feature>
<feature type="transmembrane region" description="Helical" evidence="5">
    <location>
        <begin position="127"/>
        <end position="145"/>
    </location>
</feature>
<feature type="transmembrane region" description="Helical" evidence="5">
    <location>
        <begin position="399"/>
        <end position="419"/>
    </location>
</feature>
<feature type="domain" description="Major facilitator superfamily (MFS) profile" evidence="6">
    <location>
        <begin position="32"/>
        <end position="425"/>
    </location>
</feature>
<dbReference type="InterPro" id="IPR020846">
    <property type="entry name" value="MFS_dom"/>
</dbReference>
<keyword evidence="3 5" id="KW-1133">Transmembrane helix</keyword>
<keyword evidence="2 5" id="KW-0812">Transmembrane</keyword>
<feature type="transmembrane region" description="Helical" evidence="5">
    <location>
        <begin position="337"/>
        <end position="360"/>
    </location>
</feature>
<feature type="transmembrane region" description="Helical" evidence="5">
    <location>
        <begin position="372"/>
        <end position="393"/>
    </location>
</feature>
<keyword evidence="8" id="KW-1185">Reference proteome</keyword>
<dbReference type="SUPFAM" id="SSF103473">
    <property type="entry name" value="MFS general substrate transporter"/>
    <property type="match status" value="1"/>
</dbReference>
<protein>
    <submittedName>
        <fullName evidence="7">Sugar phosphate permease</fullName>
    </submittedName>
</protein>
<dbReference type="Proteomes" id="UP000321261">
    <property type="component" value="Unassembled WGS sequence"/>
</dbReference>
<evidence type="ECO:0000256" key="4">
    <source>
        <dbReference type="ARBA" id="ARBA00023136"/>
    </source>
</evidence>
<dbReference type="PANTHER" id="PTHR11662:SF399">
    <property type="entry name" value="FI19708P1-RELATED"/>
    <property type="match status" value="1"/>
</dbReference>
<gene>
    <name evidence="7" type="ORF">FHX44_117020</name>
</gene>
<dbReference type="RefSeq" id="WP_246170751.1">
    <property type="nucleotide sequence ID" value="NZ_VIWU01000001.1"/>
</dbReference>
<dbReference type="InterPro" id="IPR036259">
    <property type="entry name" value="MFS_trans_sf"/>
</dbReference>
<feature type="transmembrane region" description="Helical" evidence="5">
    <location>
        <begin position="97"/>
        <end position="121"/>
    </location>
</feature>
<dbReference type="CDD" id="cd17319">
    <property type="entry name" value="MFS_ExuT_GudP_like"/>
    <property type="match status" value="1"/>
</dbReference>
<evidence type="ECO:0000259" key="6">
    <source>
        <dbReference type="PROSITE" id="PS50850"/>
    </source>
</evidence>
<evidence type="ECO:0000313" key="8">
    <source>
        <dbReference type="Proteomes" id="UP000321261"/>
    </source>
</evidence>
<evidence type="ECO:0000256" key="5">
    <source>
        <dbReference type="SAM" id="Phobius"/>
    </source>
</evidence>
<dbReference type="Pfam" id="PF07690">
    <property type="entry name" value="MFS_1"/>
    <property type="match status" value="1"/>
</dbReference>
<evidence type="ECO:0000256" key="2">
    <source>
        <dbReference type="ARBA" id="ARBA00022692"/>
    </source>
</evidence>
<feature type="transmembrane region" description="Helical" evidence="5">
    <location>
        <begin position="69"/>
        <end position="90"/>
    </location>
</feature>
<keyword evidence="4 5" id="KW-0472">Membrane</keyword>
<dbReference type="AlphaFoldDB" id="A0A561T1U8"/>
<feature type="transmembrane region" description="Helical" evidence="5">
    <location>
        <begin position="33"/>
        <end position="57"/>
    </location>
</feature>
<dbReference type="InterPro" id="IPR050382">
    <property type="entry name" value="MFS_Na/Anion_cotransporter"/>
</dbReference>
<proteinExistence type="predicted"/>
<comment type="subcellular location">
    <subcellularLocation>
        <location evidence="1">Cell membrane</location>
        <topology evidence="1">Multi-pass membrane protein</topology>
    </subcellularLocation>
</comment>
<feature type="transmembrane region" description="Helical" evidence="5">
    <location>
        <begin position="186"/>
        <end position="206"/>
    </location>
</feature>
<evidence type="ECO:0000313" key="7">
    <source>
        <dbReference type="EMBL" id="TWF81077.1"/>
    </source>
</evidence>
<dbReference type="InterPro" id="IPR011701">
    <property type="entry name" value="MFS"/>
</dbReference>
<evidence type="ECO:0000256" key="1">
    <source>
        <dbReference type="ARBA" id="ARBA00004651"/>
    </source>
</evidence>
<feature type="transmembrane region" description="Helical" evidence="5">
    <location>
        <begin position="244"/>
        <end position="265"/>
    </location>
</feature>
<feature type="transmembrane region" description="Helical" evidence="5">
    <location>
        <begin position="157"/>
        <end position="180"/>
    </location>
</feature>
<dbReference type="PROSITE" id="PS50850">
    <property type="entry name" value="MFS"/>
    <property type="match status" value="1"/>
</dbReference>
<name>A0A561T1U8_9PSEU</name>
<dbReference type="GO" id="GO:0005886">
    <property type="term" value="C:plasma membrane"/>
    <property type="evidence" value="ECO:0007669"/>
    <property type="project" value="UniProtKB-SubCell"/>
</dbReference>
<evidence type="ECO:0000256" key="3">
    <source>
        <dbReference type="ARBA" id="ARBA00022989"/>
    </source>
</evidence>
<dbReference type="Gene3D" id="1.20.1250.20">
    <property type="entry name" value="MFS general substrate transporter like domains"/>
    <property type="match status" value="2"/>
</dbReference>